<dbReference type="PIRSF" id="PIRSF016481">
    <property type="entry name" value="Pilus_assembly_PilP"/>
    <property type="match status" value="1"/>
</dbReference>
<dbReference type="EMBL" id="QYYA01000002">
    <property type="protein sequence ID" value="RJG18766.1"/>
    <property type="molecule type" value="Genomic_DNA"/>
</dbReference>
<evidence type="ECO:0000313" key="2">
    <source>
        <dbReference type="Proteomes" id="UP000283734"/>
    </source>
</evidence>
<dbReference type="AlphaFoldDB" id="A0A418Y0J0"/>
<gene>
    <name evidence="1" type="ORF">D4A39_05625</name>
</gene>
<evidence type="ECO:0000313" key="1">
    <source>
        <dbReference type="EMBL" id="RJG18766.1"/>
    </source>
</evidence>
<dbReference type="Proteomes" id="UP000283734">
    <property type="component" value="Unassembled WGS sequence"/>
</dbReference>
<comment type="caution">
    <text evidence="1">The sequence shown here is derived from an EMBL/GenBank/DDBJ whole genome shotgun (WGS) entry which is preliminary data.</text>
</comment>
<reference evidence="1 2" key="1">
    <citation type="submission" date="2018-09" db="EMBL/GenBank/DDBJ databases">
        <title>Alcanivorax profundi sp. nov., isolated from 1000 m-depth seawater of the Mariana Trench.</title>
        <authorList>
            <person name="Liu J."/>
        </authorList>
    </citation>
    <scope>NUCLEOTIDE SEQUENCE [LARGE SCALE GENOMIC DNA]</scope>
    <source>
        <strain evidence="1 2">MTEO17</strain>
    </source>
</reference>
<accession>A0A418Y0J0</accession>
<dbReference type="OrthoDB" id="5296580at2"/>
<protein>
    <submittedName>
        <fullName evidence="1">Pilus assembly protein PilP</fullName>
    </submittedName>
</protein>
<proteinExistence type="predicted"/>
<dbReference type="InterPro" id="IPR007446">
    <property type="entry name" value="PilP"/>
</dbReference>
<dbReference type="Pfam" id="PF04351">
    <property type="entry name" value="PilP"/>
    <property type="match status" value="1"/>
</dbReference>
<name>A0A418Y0J0_9GAMM</name>
<sequence length="171" mass="18621">MASLLFLSSAMMLTGCGSGANLGELDARLEEIKARPRGRIEPPPEFKPIATYAYSAQKLRSPFNPPVEQELLEVTDGRPVEPDLARPREYLERFPLDALRMVGTINKPGAEVQALIADPTGAVTRVKPGSYMGKNFGRVRSVNEAKVGLIEIVPDGRDGWVERASSVSISE</sequence>
<organism evidence="1 2">
    <name type="scientific">Alcanivorax profundi</name>
    <dbReference type="NCBI Taxonomy" id="2338368"/>
    <lineage>
        <taxon>Bacteria</taxon>
        <taxon>Pseudomonadati</taxon>
        <taxon>Pseudomonadota</taxon>
        <taxon>Gammaproteobacteria</taxon>
        <taxon>Oceanospirillales</taxon>
        <taxon>Alcanivoracaceae</taxon>
        <taxon>Alcanivorax</taxon>
    </lineage>
</organism>
<dbReference type="Gene3D" id="2.30.30.830">
    <property type="match status" value="1"/>
</dbReference>
<keyword evidence="2" id="KW-1185">Reference proteome</keyword>